<dbReference type="AlphaFoldDB" id="A0AA35MA29"/>
<dbReference type="Proteomes" id="UP001160390">
    <property type="component" value="Unassembled WGS sequence"/>
</dbReference>
<evidence type="ECO:0000313" key="2">
    <source>
        <dbReference type="Proteomes" id="UP001160390"/>
    </source>
</evidence>
<evidence type="ECO:0000313" key="1">
    <source>
        <dbReference type="EMBL" id="CAI6092779.1"/>
    </source>
</evidence>
<comment type="caution">
    <text evidence="1">The sequence shown here is derived from an EMBL/GenBank/DDBJ whole genome shotgun (WGS) entry which is preliminary data.</text>
</comment>
<name>A0AA35MA29_9HYPO</name>
<sequence length="100" mass="11569">MLYGCSVIHSADYVELLFTKFRKLCLEARKFIPFVQSLQACVVSSSIAYLFPTLEVKRSPNRYDPQFRWITHRLPTKRDALVKIAIYLAMTMTGRVPLPT</sequence>
<organism evidence="1 2">
    <name type="scientific">Clonostachys chloroleuca</name>
    <dbReference type="NCBI Taxonomy" id="1926264"/>
    <lineage>
        <taxon>Eukaryota</taxon>
        <taxon>Fungi</taxon>
        <taxon>Dikarya</taxon>
        <taxon>Ascomycota</taxon>
        <taxon>Pezizomycotina</taxon>
        <taxon>Sordariomycetes</taxon>
        <taxon>Hypocreomycetidae</taxon>
        <taxon>Hypocreales</taxon>
        <taxon>Bionectriaceae</taxon>
        <taxon>Clonostachys</taxon>
    </lineage>
</organism>
<gene>
    <name evidence="1" type="ORF">CCHLO57077_00007256</name>
</gene>
<reference evidence="1" key="1">
    <citation type="submission" date="2023-01" db="EMBL/GenBank/DDBJ databases">
        <authorList>
            <person name="Piombo E."/>
        </authorList>
    </citation>
    <scope>NUCLEOTIDE SEQUENCE</scope>
</reference>
<protein>
    <submittedName>
        <fullName evidence="1">Uncharacterized protein</fullName>
    </submittedName>
</protein>
<keyword evidence="2" id="KW-1185">Reference proteome</keyword>
<dbReference type="EMBL" id="CABFNP030001239">
    <property type="protein sequence ID" value="CAI6092779.1"/>
    <property type="molecule type" value="Genomic_DNA"/>
</dbReference>
<accession>A0AA35MA29</accession>
<proteinExistence type="predicted"/>